<feature type="region of interest" description="Disordered" evidence="4">
    <location>
        <begin position="1503"/>
        <end position="1529"/>
    </location>
</feature>
<reference evidence="7" key="1">
    <citation type="submission" date="2020-05" db="UniProtKB">
        <authorList>
            <consortium name="EnsemblMetazoa"/>
        </authorList>
    </citation>
    <scope>IDENTIFICATION</scope>
    <source>
        <strain evidence="7">USDA</strain>
    </source>
</reference>
<sequence length="2278" mass="250106">MVSTILTTIAAAGQTKSGINNLHSTAPATAATASPERRNQNTTSGTSETTNRSIYYQTSRSVNSSSSASSAGHSSHHHHQQQNNSSVSSPISSKVNSRNSSYSHCQGSRSVQQSHVESKLNGNDCDSVIDYANHNAVKYYQGEQQHQKYLNGKGVNCESTKFESSSTLSATTTVDLSQALVGSSPPIKDQISLLFPKCRPKQQQSNTTTSEHQTPGVTPQATDVNTNCGNVDHSNNSVATTLKPRYYSKGAATAPLNGFDSESKEKVTSNHYYRSVNIITQSPPPHSASSISSESLSSVTPRISTNPFLCNTLLTPTAEAEETQKRPDIREDIAAEDDQKLRNKDVQQKSHSNLKDNGVEDELPVPNYEPFCYHNSSPKSKEKSAPRQYRDSEQGHRESRSYSDMPRKRSQYERFHHMNGQNYVTEKSYNHINHTEPTQQTNSSHQQNGHPNPNQNPFVKDNNYWESSRQGNNSNTTPTSTVLNSPEYSGNGVTENEPNRPQHRRSIYQQQQDPSQPQQHPQQQTSCSYMGGGRQHIRLGRSPNGESSYDATQKRNSYNASQTQNSQNQKSHSNAEAGHKTLAQHYLYGSKTSLHDHIPNQPTEWPEKRESHERASTLMRERDREREQREQRSKAERYINAALVRESVGEANPPTTLELRDRRDRERERQSYQQQQSQKYQQKSSSNQYHQQRAAQHHHQQQQQHNQPQRQLTEERLSTTNEVIFDDITENWQNLRVTTDSSQINHNRNSLLAEVKSHHDSSSNTTSTTTLTTSSNLLLSSVPKKSHLLVADVKDDKLQSHSQIQAPKSSHHVPANNCDVDFSSSPSYQEHKKYSEKSHGISVESRHGIIEYEGSPRRIGQMGNTNNDEDHHHRVNSGKTQANVANKTNHHNAISTNSASGTAAAMATTPAPTTANVASNSPKQHYAARPGFPQRIISPQRETTPPIMLLNYNGKSQQQLQQQHHQQLNSQSLPQHHQHQSPTRDNNAEDTSNDVSEIGTISDLATPEAISHMTATAGGIHMGTVGGGSGGMCESRVSTSPSPPLPSSLDIENGSVSASATTAAPPTATTSMTVSSSSCGTPSSNATTAPPTNTLALTTMTSLNNVANTSATLTTSNGGVIPVAASTAPAPATPTMGVIVSSNPLTIPSKSSTFDYLYEFSETRKVLEEFFKCPSNDDKPIIENSSDVDSIDIQYEFHSNLTRGDIEEDEGDGDVEADDDEDEIQLDGDNDEDIENNGDGDAETPQHHQQQQQLHGHNHQQLQQQLHQHQQHTQNNHHGLNHHSSFRNHLQSPTQFTYRPYNEDDDDDIDLDNDGGVGHHEDGQHYQDIHQHQQQEQQENHHNFSLLNNRHSNSSSTRQHNSRRHFTGSPLMRDFDFFLDSASRSSCEQIDQQIDGINHNQMNTGNRQNYRYSPETTDYDSNCGDLDSLSGEMNGGVSTSCSNYAKFYASSMPVLEDGLSSGHTSDTENNNQNNLLNQQNSGIHHTPIGGGISMLMDMKRVSTNNSINSNSNSKDGVGGSVSGGSVANEKQNATMSPNILHDSFMRKNESPINGLLDESMREVVRVKPDIRDTREREIIGQSPNAMSNNKVFKNIDPDLDSLYSISVFHRNDMVQMTPPPPAPAPHRKPNVLSAEPDILQPTPYRDLRPGTNNSNSPTKTNITATTLTSSNSSSNAMQNNSPTQQAQSIKRAAQQQQQAPPPLPERNAPRSPSPVMNSPVWLSRHLEVSSNKGLLESPSENHSKNLSADEDDVDTDLETDRLLGHQRLDDQGYYDENKTWDRKPTRSLLSKISPKQVPSTKTRNGYNALLSSTPEIPPPVPPKNSSNKLLDIGGSMSSPEHSDKSPIKSIDIQDCGLTLGSPGGSVGSGQMKKDEIGGGGPASGNSSTASGNIVNGGTGNAGGTGSSVGSGGSTTGEKKVKKSKNKEGGAVLIEGVLFRAKYLGSTQLVCEGQPTKSTRMMQAEEAVSRIKALAPDGDVQPSTEVDLFISTEKIMVLNTDLKEIMMDHALRTISYIADIGDLVVLMARRRFVPQDIDDAPKPNRTPKMICHVFESDEAQFIAQSIGQAFQVAYMEFLKANGIEDHRFVKEMDYQEVLNSQEIFGDELEIFAKKELQKEVVVPKAKGEILGVVIVESGWGSMLPTVVIANLMSSGAAARCGQLNIGDQLIAINGLSLVGLPLSTCQTYIKNTKNQTVVKFTVVPCPPVVEVKIKRPETKYQLGFSVQNGVICSLLRGGIAERGGVRVGHRIIEINNQSVVAVPHEKIVNLLATSVGEVN</sequence>
<dbReference type="CDD" id="cd06720">
    <property type="entry name" value="PDZ1_APBA1_3-like"/>
    <property type="match status" value="1"/>
</dbReference>
<evidence type="ECO:0000256" key="1">
    <source>
        <dbReference type="ARBA" id="ARBA00022448"/>
    </source>
</evidence>
<feature type="region of interest" description="Disordered" evidence="4">
    <location>
        <begin position="18"/>
        <end position="119"/>
    </location>
</feature>
<dbReference type="GO" id="GO:0005737">
    <property type="term" value="C:cytoplasm"/>
    <property type="evidence" value="ECO:0007669"/>
    <property type="project" value="TreeGrafter"/>
</dbReference>
<feature type="compositionally biased region" description="Basic and acidic residues" evidence="4">
    <location>
        <begin position="605"/>
        <end position="637"/>
    </location>
</feature>
<keyword evidence="8" id="KW-1185">Reference proteome</keyword>
<feature type="compositionally biased region" description="Acidic residues" evidence="4">
    <location>
        <begin position="1206"/>
        <end position="1242"/>
    </location>
</feature>
<feature type="compositionally biased region" description="Polar residues" evidence="4">
    <location>
        <begin position="105"/>
        <end position="115"/>
    </location>
</feature>
<organism evidence="7 8">
    <name type="scientific">Stomoxys calcitrans</name>
    <name type="common">Stable fly</name>
    <name type="synonym">Conops calcitrans</name>
    <dbReference type="NCBI Taxonomy" id="35570"/>
    <lineage>
        <taxon>Eukaryota</taxon>
        <taxon>Metazoa</taxon>
        <taxon>Ecdysozoa</taxon>
        <taxon>Arthropoda</taxon>
        <taxon>Hexapoda</taxon>
        <taxon>Insecta</taxon>
        <taxon>Pterygota</taxon>
        <taxon>Neoptera</taxon>
        <taxon>Endopterygota</taxon>
        <taxon>Diptera</taxon>
        <taxon>Brachycera</taxon>
        <taxon>Muscomorpha</taxon>
        <taxon>Muscoidea</taxon>
        <taxon>Muscidae</taxon>
        <taxon>Stomoxys</taxon>
    </lineage>
</organism>
<feature type="compositionally biased region" description="Basic and acidic residues" evidence="4">
    <location>
        <begin position="658"/>
        <end position="670"/>
    </location>
</feature>
<proteinExistence type="predicted"/>
<feature type="region of interest" description="Disordered" evidence="4">
    <location>
        <begin position="199"/>
        <end position="221"/>
    </location>
</feature>
<dbReference type="PROSITE" id="PS01179">
    <property type="entry name" value="PID"/>
    <property type="match status" value="1"/>
</dbReference>
<dbReference type="InterPro" id="IPR001478">
    <property type="entry name" value="PDZ"/>
</dbReference>
<feature type="compositionally biased region" description="Gly residues" evidence="4">
    <location>
        <begin position="1021"/>
        <end position="1031"/>
    </location>
</feature>
<feature type="region of interest" description="Disordered" evidence="4">
    <location>
        <begin position="315"/>
        <end position="408"/>
    </location>
</feature>
<feature type="compositionally biased region" description="Low complexity" evidence="4">
    <location>
        <begin position="445"/>
        <end position="457"/>
    </location>
</feature>
<dbReference type="SMART" id="SM00462">
    <property type="entry name" value="PTB"/>
    <property type="match status" value="1"/>
</dbReference>
<feature type="compositionally biased region" description="Polar residues" evidence="4">
    <location>
        <begin position="1796"/>
        <end position="1805"/>
    </location>
</feature>
<feature type="region of interest" description="Disordered" evidence="4">
    <location>
        <begin position="434"/>
        <end position="575"/>
    </location>
</feature>
<dbReference type="InterPro" id="IPR006020">
    <property type="entry name" value="PTB/PI_dom"/>
</dbReference>
<dbReference type="PROSITE" id="PS50106">
    <property type="entry name" value="PDZ"/>
    <property type="match status" value="2"/>
</dbReference>
<feature type="region of interest" description="Disordered" evidence="4">
    <location>
        <begin position="1785"/>
        <end position="1924"/>
    </location>
</feature>
<accession>A0A1I8PM08</accession>
<feature type="compositionally biased region" description="Low complexity" evidence="4">
    <location>
        <begin position="701"/>
        <end position="711"/>
    </location>
</feature>
<dbReference type="FunFam" id="2.30.42.10:FF:000017">
    <property type="entry name" value="Amyloid beta A4 protein-binding family A member 1"/>
    <property type="match status" value="1"/>
</dbReference>
<feature type="compositionally biased region" description="Basic and acidic residues" evidence="4">
    <location>
        <begin position="379"/>
        <end position="408"/>
    </location>
</feature>
<keyword evidence="2" id="KW-0597">Phosphoprotein</keyword>
<gene>
    <name evidence="7" type="primary">106088904</name>
</gene>
<feature type="compositionally biased region" description="Polar residues" evidence="4">
    <location>
        <begin position="544"/>
        <end position="574"/>
    </location>
</feature>
<dbReference type="GO" id="GO:0005886">
    <property type="term" value="C:plasma membrane"/>
    <property type="evidence" value="ECO:0007669"/>
    <property type="project" value="TreeGrafter"/>
</dbReference>
<dbReference type="VEuPathDB" id="VectorBase:SCAU009298"/>
<dbReference type="Proteomes" id="UP000095300">
    <property type="component" value="Unassembled WGS sequence"/>
</dbReference>
<feature type="domain" description="PID" evidence="5">
    <location>
        <begin position="1935"/>
        <end position="2083"/>
    </location>
</feature>
<feature type="compositionally biased region" description="Polar residues" evidence="4">
    <location>
        <begin position="1883"/>
        <end position="1893"/>
    </location>
</feature>
<dbReference type="FunFam" id="2.30.29.30:FF:000207">
    <property type="entry name" value="Protein CBR-LIN-10, isoform a"/>
    <property type="match status" value="1"/>
</dbReference>
<feature type="compositionally biased region" description="Gly residues" evidence="4">
    <location>
        <begin position="1894"/>
        <end position="1914"/>
    </location>
</feature>
<protein>
    <recommendedName>
        <fullName evidence="9">PID domain-containing protein</fullName>
    </recommendedName>
</protein>
<feature type="compositionally biased region" description="Polar residues" evidence="4">
    <location>
        <begin position="464"/>
        <end position="496"/>
    </location>
</feature>
<feature type="domain" description="PDZ" evidence="6">
    <location>
        <begin position="2118"/>
        <end position="2203"/>
    </location>
</feature>
<dbReference type="GO" id="GO:0043197">
    <property type="term" value="C:dendritic spine"/>
    <property type="evidence" value="ECO:0007669"/>
    <property type="project" value="TreeGrafter"/>
</dbReference>
<feature type="compositionally biased region" description="Low complexity" evidence="4">
    <location>
        <begin position="509"/>
        <end position="524"/>
    </location>
</feature>
<dbReference type="OrthoDB" id="5987010at2759"/>
<feature type="compositionally biased region" description="Low complexity" evidence="4">
    <location>
        <begin position="1503"/>
        <end position="1515"/>
    </location>
</feature>
<dbReference type="STRING" id="35570.A0A1I8PM08"/>
<feature type="compositionally biased region" description="Low complexity" evidence="4">
    <location>
        <begin position="1055"/>
        <end position="1092"/>
    </location>
</feature>
<feature type="compositionally biased region" description="Polar residues" evidence="4">
    <location>
        <begin position="434"/>
        <end position="444"/>
    </location>
</feature>
<dbReference type="PANTHER" id="PTHR12345">
    <property type="entry name" value="SYNTENIN RELATED"/>
    <property type="match status" value="1"/>
</dbReference>
<feature type="compositionally biased region" description="Polar residues" evidence="4">
    <location>
        <begin position="201"/>
        <end position="221"/>
    </location>
</feature>
<name>A0A1I8PM08_STOCA</name>
<feature type="compositionally biased region" description="Basic and acidic residues" evidence="4">
    <location>
        <begin position="1317"/>
        <end position="1342"/>
    </location>
</feature>
<feature type="region of interest" description="Disordered" evidence="4">
    <location>
        <begin position="892"/>
        <end position="938"/>
    </location>
</feature>
<feature type="region of interest" description="Disordered" evidence="4">
    <location>
        <begin position="1458"/>
        <end position="1491"/>
    </location>
</feature>
<evidence type="ECO:0000313" key="8">
    <source>
        <dbReference type="Proteomes" id="UP000095300"/>
    </source>
</evidence>
<keyword evidence="3" id="KW-0677">Repeat</keyword>
<dbReference type="EnsemblMetazoa" id="SCAU009298-RA">
    <property type="protein sequence ID" value="SCAU009298-PA"/>
    <property type="gene ID" value="SCAU009298"/>
</dbReference>
<feature type="region of interest" description="Disordered" evidence="4">
    <location>
        <begin position="955"/>
        <end position="994"/>
    </location>
</feature>
<feature type="region of interest" description="Disordered" evidence="4">
    <location>
        <begin position="856"/>
        <end position="876"/>
    </location>
</feature>
<feature type="compositionally biased region" description="Low complexity" evidence="4">
    <location>
        <begin position="956"/>
        <end position="975"/>
    </location>
</feature>
<dbReference type="SUPFAM" id="SSF50156">
    <property type="entry name" value="PDZ domain-like"/>
    <property type="match status" value="2"/>
</dbReference>
<evidence type="ECO:0000256" key="3">
    <source>
        <dbReference type="ARBA" id="ARBA00022737"/>
    </source>
</evidence>
<feature type="compositionally biased region" description="Low complexity" evidence="4">
    <location>
        <begin position="1343"/>
        <end position="1359"/>
    </location>
</feature>
<keyword evidence="1" id="KW-0813">Transport</keyword>
<dbReference type="Gene3D" id="2.30.29.30">
    <property type="entry name" value="Pleckstrin-homology domain (PH domain)/Phosphotyrosine-binding domain (PTB)"/>
    <property type="match status" value="1"/>
</dbReference>
<evidence type="ECO:0000313" key="7">
    <source>
        <dbReference type="EnsemblMetazoa" id="SCAU009298-PA"/>
    </source>
</evidence>
<feature type="region of interest" description="Disordered" evidence="4">
    <location>
        <begin position="1731"/>
        <end position="1753"/>
    </location>
</feature>
<feature type="compositionally biased region" description="Polar residues" evidence="4">
    <location>
        <begin position="1731"/>
        <end position="1746"/>
    </location>
</feature>
<dbReference type="InterPro" id="IPR051230">
    <property type="entry name" value="APP-Binding"/>
</dbReference>
<feature type="compositionally biased region" description="Acidic residues" evidence="4">
    <location>
        <begin position="1303"/>
        <end position="1313"/>
    </location>
</feature>
<dbReference type="CDD" id="cd06793">
    <property type="entry name" value="PDZ2_APBA1_3-like"/>
    <property type="match status" value="1"/>
</dbReference>
<feature type="compositionally biased region" description="Polar residues" evidence="4">
    <location>
        <begin position="983"/>
        <end position="994"/>
    </location>
</feature>
<feature type="region of interest" description="Disordered" evidence="4">
    <location>
        <begin position="1199"/>
        <end position="1369"/>
    </location>
</feature>
<feature type="compositionally biased region" description="Low complexity" evidence="4">
    <location>
        <begin position="24"/>
        <end position="34"/>
    </location>
</feature>
<feature type="compositionally biased region" description="Low complexity" evidence="4">
    <location>
        <begin position="81"/>
        <end position="104"/>
    </location>
</feature>
<evidence type="ECO:0000256" key="4">
    <source>
        <dbReference type="SAM" id="MobiDB-lite"/>
    </source>
</evidence>
<feature type="compositionally biased region" description="Low complexity" evidence="4">
    <location>
        <begin position="671"/>
        <end position="694"/>
    </location>
</feature>
<feature type="compositionally biased region" description="Low complexity" evidence="4">
    <location>
        <begin position="59"/>
        <end position="73"/>
    </location>
</feature>
<dbReference type="InterPro" id="IPR036034">
    <property type="entry name" value="PDZ_sf"/>
</dbReference>
<dbReference type="SMART" id="SM00228">
    <property type="entry name" value="PDZ"/>
    <property type="match status" value="2"/>
</dbReference>
<dbReference type="SUPFAM" id="SSF50729">
    <property type="entry name" value="PH domain-like"/>
    <property type="match status" value="1"/>
</dbReference>
<feature type="compositionally biased region" description="Polar residues" evidence="4">
    <location>
        <begin position="40"/>
        <end position="58"/>
    </location>
</feature>
<dbReference type="FunFam" id="2.30.42.10:FF:000007">
    <property type="entry name" value="Amyloid beta A4 protein-binding family A member"/>
    <property type="match status" value="1"/>
</dbReference>
<dbReference type="GO" id="GO:0007268">
    <property type="term" value="P:chemical synaptic transmission"/>
    <property type="evidence" value="ECO:0007669"/>
    <property type="project" value="TreeGrafter"/>
</dbReference>
<dbReference type="Pfam" id="PF00595">
    <property type="entry name" value="PDZ"/>
    <property type="match status" value="2"/>
</dbReference>
<dbReference type="CDD" id="cd01208">
    <property type="entry name" value="PTB_X11"/>
    <property type="match status" value="1"/>
</dbReference>
<feature type="compositionally biased region" description="Basic and acidic residues" evidence="4">
    <location>
        <begin position="322"/>
        <end position="358"/>
    </location>
</feature>
<feature type="region of interest" description="Disordered" evidence="4">
    <location>
        <begin position="593"/>
        <end position="713"/>
    </location>
</feature>
<feature type="region of interest" description="Disordered" evidence="4">
    <location>
        <begin position="1614"/>
        <end position="1718"/>
    </location>
</feature>
<evidence type="ECO:0000259" key="6">
    <source>
        <dbReference type="PROSITE" id="PS50106"/>
    </source>
</evidence>
<dbReference type="InterPro" id="IPR011993">
    <property type="entry name" value="PH-like_dom_sf"/>
</dbReference>
<feature type="compositionally biased region" description="Low complexity" evidence="4">
    <location>
        <begin position="1469"/>
        <end position="1480"/>
    </location>
</feature>
<dbReference type="Gene3D" id="2.30.42.10">
    <property type="match status" value="2"/>
</dbReference>
<feature type="compositionally biased region" description="Low complexity" evidence="4">
    <location>
        <begin position="1247"/>
        <end position="1278"/>
    </location>
</feature>
<feature type="domain" description="PDZ" evidence="6">
    <location>
        <begin position="2209"/>
        <end position="2278"/>
    </location>
</feature>
<feature type="compositionally biased region" description="Low complexity" evidence="4">
    <location>
        <begin position="1658"/>
        <end position="1698"/>
    </location>
</feature>
<evidence type="ECO:0000259" key="5">
    <source>
        <dbReference type="PROSITE" id="PS01179"/>
    </source>
</evidence>
<feature type="region of interest" description="Disordered" evidence="4">
    <location>
        <begin position="1021"/>
        <end position="1092"/>
    </location>
</feature>
<feature type="compositionally biased region" description="Low complexity" evidence="4">
    <location>
        <begin position="892"/>
        <end position="920"/>
    </location>
</feature>
<evidence type="ECO:0008006" key="9">
    <source>
        <dbReference type="Google" id="ProtNLM"/>
    </source>
</evidence>
<dbReference type="PANTHER" id="PTHR12345:SF16">
    <property type="entry name" value="X11L, ISOFORM F-RELATED"/>
    <property type="match status" value="1"/>
</dbReference>
<dbReference type="Pfam" id="PF00640">
    <property type="entry name" value="PID"/>
    <property type="match status" value="1"/>
</dbReference>
<feature type="compositionally biased region" description="Polar residues" evidence="4">
    <location>
        <begin position="1287"/>
        <end position="1297"/>
    </location>
</feature>
<evidence type="ECO:0000256" key="2">
    <source>
        <dbReference type="ARBA" id="ARBA00022553"/>
    </source>
</evidence>